<evidence type="ECO:0000256" key="1">
    <source>
        <dbReference type="SAM" id="MobiDB-lite"/>
    </source>
</evidence>
<protein>
    <submittedName>
        <fullName evidence="2">Uncharacterized protein</fullName>
    </submittedName>
</protein>
<proteinExistence type="predicted"/>
<name>A0A0A9HD60_ARUDO</name>
<reference evidence="2" key="1">
    <citation type="submission" date="2014-09" db="EMBL/GenBank/DDBJ databases">
        <authorList>
            <person name="Magalhaes I.L.F."/>
            <person name="Oliveira U."/>
            <person name="Santos F.R."/>
            <person name="Vidigal T.H.D.A."/>
            <person name="Brescovit A.D."/>
            <person name="Santos A.J."/>
        </authorList>
    </citation>
    <scope>NUCLEOTIDE SEQUENCE</scope>
    <source>
        <tissue evidence="2">Shoot tissue taken approximately 20 cm above the soil surface</tissue>
    </source>
</reference>
<organism evidence="2">
    <name type="scientific">Arundo donax</name>
    <name type="common">Giant reed</name>
    <name type="synonym">Donax arundinaceus</name>
    <dbReference type="NCBI Taxonomy" id="35708"/>
    <lineage>
        <taxon>Eukaryota</taxon>
        <taxon>Viridiplantae</taxon>
        <taxon>Streptophyta</taxon>
        <taxon>Embryophyta</taxon>
        <taxon>Tracheophyta</taxon>
        <taxon>Spermatophyta</taxon>
        <taxon>Magnoliopsida</taxon>
        <taxon>Liliopsida</taxon>
        <taxon>Poales</taxon>
        <taxon>Poaceae</taxon>
        <taxon>PACMAD clade</taxon>
        <taxon>Arundinoideae</taxon>
        <taxon>Arundineae</taxon>
        <taxon>Arundo</taxon>
    </lineage>
</organism>
<dbReference type="EMBL" id="GBRH01164137">
    <property type="protein sequence ID" value="JAE33759.1"/>
    <property type="molecule type" value="Transcribed_RNA"/>
</dbReference>
<feature type="region of interest" description="Disordered" evidence="1">
    <location>
        <begin position="1"/>
        <end position="62"/>
    </location>
</feature>
<feature type="compositionally biased region" description="Basic and acidic residues" evidence="1">
    <location>
        <begin position="1"/>
        <end position="13"/>
    </location>
</feature>
<feature type="compositionally biased region" description="Basic residues" evidence="1">
    <location>
        <begin position="14"/>
        <end position="29"/>
    </location>
</feature>
<feature type="compositionally biased region" description="Basic residues" evidence="1">
    <location>
        <begin position="46"/>
        <end position="62"/>
    </location>
</feature>
<reference evidence="2" key="2">
    <citation type="journal article" date="2015" name="Data Brief">
        <title>Shoot transcriptome of the giant reed, Arundo donax.</title>
        <authorList>
            <person name="Barrero R.A."/>
            <person name="Guerrero F.D."/>
            <person name="Moolhuijzen P."/>
            <person name="Goolsby J.A."/>
            <person name="Tidwell J."/>
            <person name="Bellgard S.E."/>
            <person name="Bellgard M.I."/>
        </authorList>
    </citation>
    <scope>NUCLEOTIDE SEQUENCE</scope>
    <source>
        <tissue evidence="2">Shoot tissue taken approximately 20 cm above the soil surface</tissue>
    </source>
</reference>
<sequence length="62" mass="7141">MARHVPDGRDGRGRLRRGRARAARGRRRAQLPGRDRLAPGPSVRVPRGHTRRRCRRRGRRAA</sequence>
<accession>A0A0A9HD60</accession>
<evidence type="ECO:0000313" key="2">
    <source>
        <dbReference type="EMBL" id="JAE33759.1"/>
    </source>
</evidence>
<dbReference type="AlphaFoldDB" id="A0A0A9HD60"/>